<dbReference type="InterPro" id="IPR002470">
    <property type="entry name" value="Peptidase_S9A"/>
</dbReference>
<dbReference type="PRINTS" id="PR00862">
    <property type="entry name" value="PROLIGOPTASE"/>
</dbReference>
<dbReference type="EMBL" id="MN739975">
    <property type="protein sequence ID" value="QHT80836.1"/>
    <property type="molecule type" value="Genomic_DNA"/>
</dbReference>
<feature type="domain" description="Peptidase S9 prolyl oligopeptidase catalytic" evidence="2">
    <location>
        <begin position="418"/>
        <end position="610"/>
    </location>
</feature>
<dbReference type="InterPro" id="IPR051543">
    <property type="entry name" value="Serine_Peptidase_S9A"/>
</dbReference>
<sequence length="636" mass="73266">MTGEEVRDLGYMSWRDPLAWMERMKGPRWNRLVEKERAHFHELSKQPRVERLSKQMEREITDAQQYTHMDGFVIGGGAVRVILTGRDEMYWKWSWGKTHTRMDDIEVQGTRVWYVTNNDDVAYANHLICEDAEGKRYWTKKDISSQVAVILPYCYYVRTLNYFRAIEVCVCDAYTGADERVLYREKDEEKDLILHKTTNQTLYMTSENANESHLYEINGRTISPLFADSLFQMPLGKGMDGKDCVLTKQRITDVWAPHGLPVQNWSIPSEEVQWINLLLGLVVTSWEGSRTIWFCAPHKRPQVLFRIASGSIETDEWSPWERSIHQMFVVKTPFQIPYLISITNRRVTRIENQHRIRRALSFSPVVVHRFHTPSKDNTRVPYVTISEKGKTPSAIFVYVYGAYGDTTPIMWPYQTWYPLLKRGWAIVYAMVRGGGDKNTTWADAARRNHRHLSVDDYEAVIRAAQKQFHVGPNKTVIYGRSAGGVPVGAMVSRYPKGDLMGAAFTEVPYVDVLRTTTNPDLPLTKGEYKEFGNPRESILDMKEILSVSPVHTLPPEGAPGVFVLTHVGLLDKQVFAYESFKWIHMLRGEDMSCPKGKYVMLEKNEAHQYKSKHMPHFRGGDLAIMSAWAEGTLHLA</sequence>
<name>A0A6C0HL33_9ZZZZ</name>
<accession>A0A6C0HL33</accession>
<evidence type="ECO:0000256" key="1">
    <source>
        <dbReference type="ARBA" id="ARBA00005228"/>
    </source>
</evidence>
<dbReference type="InterPro" id="IPR029058">
    <property type="entry name" value="AB_hydrolase_fold"/>
</dbReference>
<dbReference type="GO" id="GO:0004252">
    <property type="term" value="F:serine-type endopeptidase activity"/>
    <property type="evidence" value="ECO:0007669"/>
    <property type="project" value="InterPro"/>
</dbReference>
<evidence type="ECO:0000259" key="2">
    <source>
        <dbReference type="Pfam" id="PF00326"/>
    </source>
</evidence>
<dbReference type="InterPro" id="IPR001375">
    <property type="entry name" value="Peptidase_S9_cat"/>
</dbReference>
<proteinExistence type="inferred from homology"/>
<dbReference type="PANTHER" id="PTHR11757:SF19">
    <property type="entry name" value="PROLYL ENDOPEPTIDASE-LIKE"/>
    <property type="match status" value="1"/>
</dbReference>
<dbReference type="PANTHER" id="PTHR11757">
    <property type="entry name" value="PROTEASE FAMILY S9A OLIGOPEPTIDASE"/>
    <property type="match status" value="1"/>
</dbReference>
<dbReference type="GO" id="GO:0006508">
    <property type="term" value="P:proteolysis"/>
    <property type="evidence" value="ECO:0007669"/>
    <property type="project" value="InterPro"/>
</dbReference>
<dbReference type="Pfam" id="PF00326">
    <property type="entry name" value="Peptidase_S9"/>
    <property type="match status" value="1"/>
</dbReference>
<organism evidence="3">
    <name type="scientific">viral metagenome</name>
    <dbReference type="NCBI Taxonomy" id="1070528"/>
    <lineage>
        <taxon>unclassified sequences</taxon>
        <taxon>metagenomes</taxon>
        <taxon>organismal metagenomes</taxon>
    </lineage>
</organism>
<dbReference type="SUPFAM" id="SSF53474">
    <property type="entry name" value="alpha/beta-Hydrolases"/>
    <property type="match status" value="1"/>
</dbReference>
<dbReference type="AlphaFoldDB" id="A0A6C0HL33"/>
<comment type="similarity">
    <text evidence="1">Belongs to the peptidase S9A family.</text>
</comment>
<dbReference type="Gene3D" id="3.40.50.1820">
    <property type="entry name" value="alpha/beta hydrolase"/>
    <property type="match status" value="1"/>
</dbReference>
<reference evidence="3" key="1">
    <citation type="journal article" date="2020" name="Nature">
        <title>Giant virus diversity and host interactions through global metagenomics.</title>
        <authorList>
            <person name="Schulz F."/>
            <person name="Roux S."/>
            <person name="Paez-Espino D."/>
            <person name="Jungbluth S."/>
            <person name="Walsh D.A."/>
            <person name="Denef V.J."/>
            <person name="McMahon K.D."/>
            <person name="Konstantinidis K.T."/>
            <person name="Eloe-Fadrosh E.A."/>
            <person name="Kyrpides N.C."/>
            <person name="Woyke T."/>
        </authorList>
    </citation>
    <scope>NUCLEOTIDE SEQUENCE</scope>
    <source>
        <strain evidence="3">GVMAG-M-3300023184-121</strain>
    </source>
</reference>
<protein>
    <recommendedName>
        <fullName evidence="2">Peptidase S9 prolyl oligopeptidase catalytic domain-containing protein</fullName>
    </recommendedName>
</protein>
<evidence type="ECO:0000313" key="3">
    <source>
        <dbReference type="EMBL" id="QHT80836.1"/>
    </source>
</evidence>